<proteinExistence type="predicted"/>
<evidence type="ECO:0000313" key="1">
    <source>
        <dbReference type="EMBL" id="GGE99560.1"/>
    </source>
</evidence>
<organism evidence="1 2">
    <name type="scientific">Flavobacterium limi</name>
    <dbReference type="NCBI Taxonomy" id="2045105"/>
    <lineage>
        <taxon>Bacteria</taxon>
        <taxon>Pseudomonadati</taxon>
        <taxon>Bacteroidota</taxon>
        <taxon>Flavobacteriia</taxon>
        <taxon>Flavobacteriales</taxon>
        <taxon>Flavobacteriaceae</taxon>
        <taxon>Flavobacterium</taxon>
    </lineage>
</organism>
<comment type="caution">
    <text evidence="1">The sequence shown here is derived from an EMBL/GenBank/DDBJ whole genome shotgun (WGS) entry which is preliminary data.</text>
</comment>
<evidence type="ECO:0000313" key="2">
    <source>
        <dbReference type="Proteomes" id="UP000655016"/>
    </source>
</evidence>
<dbReference type="Proteomes" id="UP000655016">
    <property type="component" value="Unassembled WGS sequence"/>
</dbReference>
<dbReference type="InterPro" id="IPR058093">
    <property type="entry name" value="LA_2272-like"/>
</dbReference>
<evidence type="ECO:0008006" key="3">
    <source>
        <dbReference type="Google" id="ProtNLM"/>
    </source>
</evidence>
<keyword evidence="2" id="KW-1185">Reference proteome</keyword>
<dbReference type="EMBL" id="BMKP01000001">
    <property type="protein sequence ID" value="GGE99560.1"/>
    <property type="molecule type" value="Genomic_DNA"/>
</dbReference>
<dbReference type="NCBIfam" id="NF047436">
    <property type="entry name" value="LA_2272_repeat"/>
    <property type="match status" value="1"/>
</dbReference>
<gene>
    <name evidence="1" type="ORF">GCM10011518_06230</name>
</gene>
<dbReference type="RefSeq" id="WP_163392051.1">
    <property type="nucleotide sequence ID" value="NZ_BMKP01000001.1"/>
</dbReference>
<accession>A0ABQ1TNA5</accession>
<sequence length="241" mass="26442">MKKIFCLLLLTGTAKIQAQEIIPDSIQKHIQIFSLAPISKKVDKVNGLVFGLGHIENKNIERQTINGINIEVNPAPAAGVLYAFIVIMNFDRVIGNDKIKVIKRNEEDYIIRNTSPALILNGLNISSGFFFTSTNMNGLNVSVGNKFNNFNGLSVTALGTIAGHQNGLSIGVYNANNDLRGLTIGVYNQSYQLKGLHLGLFNQVGINKGVQIGVLNKSNSKGFQLGLWNINNKRSMPFLNW</sequence>
<name>A0ABQ1TNA5_9FLAO</name>
<protein>
    <recommendedName>
        <fullName evidence="3">DUF5723 domain-containing protein</fullName>
    </recommendedName>
</protein>
<reference evidence="2" key="1">
    <citation type="journal article" date="2019" name="Int. J. Syst. Evol. Microbiol.">
        <title>The Global Catalogue of Microorganisms (GCM) 10K type strain sequencing project: providing services to taxonomists for standard genome sequencing and annotation.</title>
        <authorList>
            <consortium name="The Broad Institute Genomics Platform"/>
            <consortium name="The Broad Institute Genome Sequencing Center for Infectious Disease"/>
            <person name="Wu L."/>
            <person name="Ma J."/>
        </authorList>
    </citation>
    <scope>NUCLEOTIDE SEQUENCE [LARGE SCALE GENOMIC DNA]</scope>
    <source>
        <strain evidence="2">CGMCC 1.16060</strain>
    </source>
</reference>